<feature type="compositionally biased region" description="Basic residues" evidence="1">
    <location>
        <begin position="1"/>
        <end position="19"/>
    </location>
</feature>
<protein>
    <submittedName>
        <fullName evidence="2">Uncharacterized protein</fullName>
    </submittedName>
</protein>
<organism evidence="2 3">
    <name type="scientific">Plasmodium vivax Mauritania I</name>
    <dbReference type="NCBI Taxonomy" id="1035515"/>
    <lineage>
        <taxon>Eukaryota</taxon>
        <taxon>Sar</taxon>
        <taxon>Alveolata</taxon>
        <taxon>Apicomplexa</taxon>
        <taxon>Aconoidasida</taxon>
        <taxon>Haemosporida</taxon>
        <taxon>Plasmodiidae</taxon>
        <taxon>Plasmodium</taxon>
        <taxon>Plasmodium (Plasmodium)</taxon>
    </lineage>
</organism>
<gene>
    <name evidence="2" type="ORF">PVMG_02725</name>
</gene>
<reference evidence="2 3" key="1">
    <citation type="submission" date="2011-08" db="EMBL/GenBank/DDBJ databases">
        <title>The Genome Sequence of Plasmodium vivax Mauritania I.</title>
        <authorList>
            <consortium name="The Broad Institute Genome Sequencing Platform"/>
            <consortium name="The Broad Institute Genome Sequencing Center for Infectious Disease"/>
            <person name="Neafsey D."/>
            <person name="Carlton J."/>
            <person name="Barnwell J."/>
            <person name="Collins W."/>
            <person name="Escalante A."/>
            <person name="Mullikin J."/>
            <person name="Saul A."/>
            <person name="Guigo R."/>
            <person name="Camara F."/>
            <person name="Young S.K."/>
            <person name="Zeng Q."/>
            <person name="Gargeya S."/>
            <person name="Fitzgerald M."/>
            <person name="Haas B."/>
            <person name="Abouelleil A."/>
            <person name="Alvarado L."/>
            <person name="Arachchi H.M."/>
            <person name="Berlin A."/>
            <person name="Brown A."/>
            <person name="Chapman S.B."/>
            <person name="Chen Z."/>
            <person name="Dunbar C."/>
            <person name="Freedman E."/>
            <person name="Gearin G."/>
            <person name="Gellesch M."/>
            <person name="Goldberg J."/>
            <person name="Griggs A."/>
            <person name="Gujja S."/>
            <person name="Heiman D."/>
            <person name="Howarth C."/>
            <person name="Larson L."/>
            <person name="Lui A."/>
            <person name="MacDonald P.J.P."/>
            <person name="Montmayeur A."/>
            <person name="Murphy C."/>
            <person name="Neiman D."/>
            <person name="Pearson M."/>
            <person name="Priest M."/>
            <person name="Roberts A."/>
            <person name="Saif S."/>
            <person name="Shea T."/>
            <person name="Shenoy N."/>
            <person name="Sisk P."/>
            <person name="Stolte C."/>
            <person name="Sykes S."/>
            <person name="Wortman J."/>
            <person name="Nusbaum C."/>
            <person name="Birren B."/>
        </authorList>
    </citation>
    <scope>NUCLEOTIDE SEQUENCE [LARGE SCALE GENOMIC DNA]</scope>
    <source>
        <strain evidence="2 3">Mauritania I</strain>
    </source>
</reference>
<evidence type="ECO:0000313" key="2">
    <source>
        <dbReference type="EMBL" id="KMZ94836.1"/>
    </source>
</evidence>
<sequence length="617" mass="69161">MATKKALKKALKKVVKKAVKKEVKRGGQTGAQKGGQKGDPEGHQKGGQKSGQKGGQKGGKKDGQKGGKKDGKKDHQQNDRQADRQNEAAGSLGVRANSRQRRNVKPPGGTTANMPNETHDRGKTKKHHLDNVEKTLQKSNVDCVSYVYKNMNDQTTSKNVASSIKLGGGEGRVDAVRKMLLFEKRPKKNVTIGASRTSAATGGDGPCAKDDETVHSLILSTFINTKLRQTHNHAGEAVNRPKKVKLAKQPPGGNNKKGEYAKRGERLHAIRSEVTPASTHQTADAYRQNLTAEVTKVICTHKDVQITETDEELKNLKNDGTFLYEQVISEREKKKKVNSTQTSPLYQEDEIKCFAKYMAKQIVNEATIQLTYEENVKAMEDKKKAVQLNHRRNLQTYSHLTDFQRDNLGVLADGAELSRCLHILGKINTFGLSGSLIKSLVRKNVEAAKEQNKRDQIEWNNDVIKNLLKNTIAFVATEKIVSFIAEELIEDCVLNFCRLDKRDVDILRANLEENKISLYERRRMEGGHFNFVLSNGNLHVNIPLRVGKHTSLEDLLRRIKNHIKKEMNFLRKEYKLDSLCIRDGTRSIASIHELLSSESCHFTICLNRKEGEVLPTR</sequence>
<feature type="compositionally biased region" description="Basic and acidic residues" evidence="1">
    <location>
        <begin position="59"/>
        <end position="86"/>
    </location>
</feature>
<proteinExistence type="predicted"/>
<accession>A0A0J9TIJ0</accession>
<feature type="region of interest" description="Disordered" evidence="1">
    <location>
        <begin position="242"/>
        <end position="265"/>
    </location>
</feature>
<evidence type="ECO:0000313" key="3">
    <source>
        <dbReference type="Proteomes" id="UP000053776"/>
    </source>
</evidence>
<dbReference type="EMBL" id="KQ235014">
    <property type="protein sequence ID" value="KMZ94836.1"/>
    <property type="molecule type" value="Genomic_DNA"/>
</dbReference>
<name>A0A0J9TIJ0_PLAVI</name>
<dbReference type="OrthoDB" id="378594at2759"/>
<dbReference type="Proteomes" id="UP000053776">
    <property type="component" value="Unassembled WGS sequence"/>
</dbReference>
<feature type="compositionally biased region" description="Gly residues" evidence="1">
    <location>
        <begin position="48"/>
        <end position="57"/>
    </location>
</feature>
<dbReference type="AlphaFoldDB" id="A0A0J9TIJ0"/>
<feature type="compositionally biased region" description="Basic and acidic residues" evidence="1">
    <location>
        <begin position="256"/>
        <end position="265"/>
    </location>
</feature>
<evidence type="ECO:0000256" key="1">
    <source>
        <dbReference type="SAM" id="MobiDB-lite"/>
    </source>
</evidence>
<feature type="region of interest" description="Disordered" evidence="1">
    <location>
        <begin position="1"/>
        <end position="134"/>
    </location>
</feature>